<sequence>MVVKKQGGGYCGAGLAVRRREWPPAPLPLPDLATRSGGMLSSYRRLLPSRHRIWPHGLSHYWNWPPSPFLLPVLGRLGTAVNA</sequence>
<dbReference type="Proteomes" id="UP000729402">
    <property type="component" value="Unassembled WGS sequence"/>
</dbReference>
<gene>
    <name evidence="1" type="ORF">GUJ93_ZPchr0001g30470</name>
</gene>
<reference evidence="1" key="1">
    <citation type="journal article" date="2021" name="bioRxiv">
        <title>Whole Genome Assembly and Annotation of Northern Wild Rice, Zizania palustris L., Supports a Whole Genome Duplication in the Zizania Genus.</title>
        <authorList>
            <person name="Haas M."/>
            <person name="Kono T."/>
            <person name="Macchietto M."/>
            <person name="Millas R."/>
            <person name="McGilp L."/>
            <person name="Shao M."/>
            <person name="Duquette J."/>
            <person name="Hirsch C.N."/>
            <person name="Kimball J."/>
        </authorList>
    </citation>
    <scope>NUCLEOTIDE SEQUENCE</scope>
    <source>
        <tissue evidence="1">Fresh leaf tissue</tissue>
    </source>
</reference>
<organism evidence="1 2">
    <name type="scientific">Zizania palustris</name>
    <name type="common">Northern wild rice</name>
    <dbReference type="NCBI Taxonomy" id="103762"/>
    <lineage>
        <taxon>Eukaryota</taxon>
        <taxon>Viridiplantae</taxon>
        <taxon>Streptophyta</taxon>
        <taxon>Embryophyta</taxon>
        <taxon>Tracheophyta</taxon>
        <taxon>Spermatophyta</taxon>
        <taxon>Magnoliopsida</taxon>
        <taxon>Liliopsida</taxon>
        <taxon>Poales</taxon>
        <taxon>Poaceae</taxon>
        <taxon>BOP clade</taxon>
        <taxon>Oryzoideae</taxon>
        <taxon>Oryzeae</taxon>
        <taxon>Zizaniinae</taxon>
        <taxon>Zizania</taxon>
    </lineage>
</organism>
<proteinExistence type="predicted"/>
<name>A0A8J5VAU0_ZIZPA</name>
<evidence type="ECO:0000313" key="2">
    <source>
        <dbReference type="Proteomes" id="UP000729402"/>
    </source>
</evidence>
<protein>
    <submittedName>
        <fullName evidence="1">Uncharacterized protein</fullName>
    </submittedName>
</protein>
<comment type="caution">
    <text evidence="1">The sequence shown here is derived from an EMBL/GenBank/DDBJ whole genome shotgun (WGS) entry which is preliminary data.</text>
</comment>
<dbReference type="EMBL" id="JAAALK010000288">
    <property type="protein sequence ID" value="KAG8053191.1"/>
    <property type="molecule type" value="Genomic_DNA"/>
</dbReference>
<keyword evidence="2" id="KW-1185">Reference proteome</keyword>
<evidence type="ECO:0000313" key="1">
    <source>
        <dbReference type="EMBL" id="KAG8053191.1"/>
    </source>
</evidence>
<dbReference type="AlphaFoldDB" id="A0A8J5VAU0"/>
<reference evidence="1" key="2">
    <citation type="submission" date="2021-02" db="EMBL/GenBank/DDBJ databases">
        <authorList>
            <person name="Kimball J.A."/>
            <person name="Haas M.W."/>
            <person name="Macchietto M."/>
            <person name="Kono T."/>
            <person name="Duquette J."/>
            <person name="Shao M."/>
        </authorList>
    </citation>
    <scope>NUCLEOTIDE SEQUENCE</scope>
    <source>
        <tissue evidence="1">Fresh leaf tissue</tissue>
    </source>
</reference>
<accession>A0A8J5VAU0</accession>